<feature type="domain" description="Rit1 N-terminal" evidence="2">
    <location>
        <begin position="20"/>
        <end position="320"/>
    </location>
</feature>
<dbReference type="AlphaFoldDB" id="A0AAD5XXG1"/>
<dbReference type="EMBL" id="JADGJW010000108">
    <property type="protein sequence ID" value="KAJ3224023.1"/>
    <property type="molecule type" value="Genomic_DNA"/>
</dbReference>
<dbReference type="Proteomes" id="UP001211065">
    <property type="component" value="Unassembled WGS sequence"/>
</dbReference>
<proteinExistence type="predicted"/>
<sequence length="467" mass="54614">MDYNLLNQNNQLKQFRKELRIESRNLFNRLKSIQKDSTFVDATIASLKRRNDCLLYANERLAEIICCPNSNFRCGSWYLNRNLYKNLNYCYFKSTDGHFINDDLSFNLRRFNLHLLNNMISNNCGCIIVDSTRNGKRMPDSFSKTIPIWIAVVNNAFLDIISKNENNSLTDTKRQELLEIWNAQLHTNLAYVSQLESDMILKFIPKFTEQLLKSSIPLKDMVLQLKKPLRPIWITHETNVLELESIDYSVLDFLPVILLNPSKVKKDGKFDEGFSYIQGSGDDHEHWGQGLVPEIFWNYYGKIMAINSNEELNKVILELVSQWPVRDKILGKEQIPELQKRYQQSFHFIGDTHFAIGNRFSGNPIFCFETFDFVINCGAEEYSEFKDSPEKFKDVYLFIPLQEGKRGTHSLKIFLPIVFEFVQRQNSEKKGLIHCMQGEYKTIKFFIKVHLVRSGSIRFGTQLDLKI</sequence>
<keyword evidence="4" id="KW-1185">Reference proteome</keyword>
<dbReference type="PANTHER" id="PTHR31811">
    <property type="entry name" value="TRNA A64-2'-O-RIBOSYLPHOSPHATE TRANSFERASE"/>
    <property type="match status" value="1"/>
</dbReference>
<feature type="coiled-coil region" evidence="1">
    <location>
        <begin position="5"/>
        <end position="36"/>
    </location>
</feature>
<name>A0AAD5XXG1_9FUNG</name>
<dbReference type="InterPro" id="IPR007306">
    <property type="entry name" value="Rit1"/>
</dbReference>
<protein>
    <recommendedName>
        <fullName evidence="2">Rit1 N-terminal domain-containing protein</fullName>
    </recommendedName>
</protein>
<reference evidence="3" key="1">
    <citation type="submission" date="2020-05" db="EMBL/GenBank/DDBJ databases">
        <title>Phylogenomic resolution of chytrid fungi.</title>
        <authorList>
            <person name="Stajich J.E."/>
            <person name="Amses K."/>
            <person name="Simmons R."/>
            <person name="Seto K."/>
            <person name="Myers J."/>
            <person name="Bonds A."/>
            <person name="Quandt C.A."/>
            <person name="Barry K."/>
            <person name="Liu P."/>
            <person name="Grigoriev I."/>
            <person name="Longcore J.E."/>
            <person name="James T.Y."/>
        </authorList>
    </citation>
    <scope>NUCLEOTIDE SEQUENCE</scope>
    <source>
        <strain evidence="3">JEL0476</strain>
    </source>
</reference>
<comment type="caution">
    <text evidence="3">The sequence shown here is derived from an EMBL/GenBank/DDBJ whole genome shotgun (WGS) entry which is preliminary data.</text>
</comment>
<dbReference type="PANTHER" id="PTHR31811:SF0">
    <property type="entry name" value="TRNA A64-2'-O-RIBOSYLPHOSPHATE TRANSFERASE"/>
    <property type="match status" value="1"/>
</dbReference>
<gene>
    <name evidence="3" type="ORF">HK099_000349</name>
</gene>
<dbReference type="GO" id="GO:0043399">
    <property type="term" value="F:tRNA adenosine(64)-2'-O-ribosylphosphate transferase activity"/>
    <property type="evidence" value="ECO:0007669"/>
    <property type="project" value="InterPro"/>
</dbReference>
<dbReference type="InterPro" id="IPR033449">
    <property type="entry name" value="Rit1_N"/>
</dbReference>
<organism evidence="3 4">
    <name type="scientific">Clydaea vesicula</name>
    <dbReference type="NCBI Taxonomy" id="447962"/>
    <lineage>
        <taxon>Eukaryota</taxon>
        <taxon>Fungi</taxon>
        <taxon>Fungi incertae sedis</taxon>
        <taxon>Chytridiomycota</taxon>
        <taxon>Chytridiomycota incertae sedis</taxon>
        <taxon>Chytridiomycetes</taxon>
        <taxon>Lobulomycetales</taxon>
        <taxon>Lobulomycetaceae</taxon>
        <taxon>Clydaea</taxon>
    </lineage>
</organism>
<accession>A0AAD5XXG1</accession>
<evidence type="ECO:0000313" key="4">
    <source>
        <dbReference type="Proteomes" id="UP001211065"/>
    </source>
</evidence>
<evidence type="ECO:0000313" key="3">
    <source>
        <dbReference type="EMBL" id="KAJ3224023.1"/>
    </source>
</evidence>
<evidence type="ECO:0000259" key="2">
    <source>
        <dbReference type="Pfam" id="PF17184"/>
    </source>
</evidence>
<dbReference type="GO" id="GO:0005737">
    <property type="term" value="C:cytoplasm"/>
    <property type="evidence" value="ECO:0007669"/>
    <property type="project" value="TreeGrafter"/>
</dbReference>
<evidence type="ECO:0000256" key="1">
    <source>
        <dbReference type="SAM" id="Coils"/>
    </source>
</evidence>
<keyword evidence="1" id="KW-0175">Coiled coil</keyword>
<dbReference type="Pfam" id="PF17184">
    <property type="entry name" value="Rit1_C"/>
    <property type="match status" value="1"/>
</dbReference>
<dbReference type="GO" id="GO:0019988">
    <property type="term" value="P:charged-tRNA amino acid modification"/>
    <property type="evidence" value="ECO:0007669"/>
    <property type="project" value="InterPro"/>
</dbReference>